<dbReference type="Proteomes" id="UP000245998">
    <property type="component" value="Unassembled WGS sequence"/>
</dbReference>
<dbReference type="EMBL" id="QCZG01000010">
    <property type="protein sequence ID" value="PWA12256.1"/>
    <property type="molecule type" value="Genomic_DNA"/>
</dbReference>
<organism evidence="2 3">
    <name type="scientific">Pueribacillus theae</name>
    <dbReference type="NCBI Taxonomy" id="2171751"/>
    <lineage>
        <taxon>Bacteria</taxon>
        <taxon>Bacillati</taxon>
        <taxon>Bacillota</taxon>
        <taxon>Bacilli</taxon>
        <taxon>Bacillales</taxon>
        <taxon>Bacillaceae</taxon>
        <taxon>Pueribacillus</taxon>
    </lineage>
</organism>
<evidence type="ECO:0000313" key="3">
    <source>
        <dbReference type="Proteomes" id="UP000245998"/>
    </source>
</evidence>
<dbReference type="RefSeq" id="WP_116554079.1">
    <property type="nucleotide sequence ID" value="NZ_QCZG01000010.1"/>
</dbReference>
<dbReference type="SUPFAM" id="SSF48452">
    <property type="entry name" value="TPR-like"/>
    <property type="match status" value="1"/>
</dbReference>
<dbReference type="InterPro" id="IPR019734">
    <property type="entry name" value="TPR_rpt"/>
</dbReference>
<comment type="caution">
    <text evidence="2">The sequence shown here is derived from an EMBL/GenBank/DDBJ whole genome shotgun (WGS) entry which is preliminary data.</text>
</comment>
<name>A0A2U1K423_9BACI</name>
<evidence type="ECO:0000256" key="1">
    <source>
        <dbReference type="PROSITE-ProRule" id="PRU00339"/>
    </source>
</evidence>
<keyword evidence="1" id="KW-0802">TPR repeat</keyword>
<dbReference type="InterPro" id="IPR011990">
    <property type="entry name" value="TPR-like_helical_dom_sf"/>
</dbReference>
<keyword evidence="3" id="KW-1185">Reference proteome</keyword>
<dbReference type="PROSITE" id="PS50005">
    <property type="entry name" value="TPR"/>
    <property type="match status" value="1"/>
</dbReference>
<proteinExistence type="predicted"/>
<evidence type="ECO:0000313" key="2">
    <source>
        <dbReference type="EMBL" id="PWA12256.1"/>
    </source>
</evidence>
<reference evidence="2 3" key="1">
    <citation type="submission" date="2018-04" db="EMBL/GenBank/DDBJ databases">
        <title>Camelliibacillus theae gen. nov., sp. nov., isolated from Pu'er tea.</title>
        <authorList>
            <person name="Niu L."/>
        </authorList>
    </citation>
    <scope>NUCLEOTIDE SEQUENCE [LARGE SCALE GENOMIC DNA]</scope>
    <source>
        <strain evidence="2 3">T8</strain>
    </source>
</reference>
<dbReference type="Gene3D" id="1.25.40.10">
    <property type="entry name" value="Tetratricopeptide repeat domain"/>
    <property type="match status" value="1"/>
</dbReference>
<protein>
    <submittedName>
        <fullName evidence="2">Uncharacterized protein</fullName>
    </submittedName>
</protein>
<gene>
    <name evidence="2" type="ORF">DCC39_06460</name>
</gene>
<sequence>MSKDKNNEEGKIIPFPNLSDKLAEKGMEALQQKQFENSLQYFEQLLDLEPKHFQANFGKAISLVELGLLEEAAYLCEQMLKEGIGEYFEVLQVYASILIQLEKYETIVNTLEVVIQEEKLPPNAAEYFYQLLEFSRKMVEANNKEIAVQSLADSELKELNEALHGDQIERQLFAINKLSRKPDKQSLNLLKNYLKDEEKDPILKSIILQKLAEQNINEKMKIHKFSKEMTVNPSNIKNTYEAPFSQHVIKLLGEKIENDNPSLYDISLQIWSQYLFSLYPFKPNPLNENLWAAAVHFVSCRLNGFAVEPAEVSKKYKVENEQFMKCVDKIFEMEKQLKRND</sequence>
<dbReference type="SUPFAM" id="SSF116965">
    <property type="entry name" value="Hypothetical protein MPN330"/>
    <property type="match status" value="1"/>
</dbReference>
<dbReference type="Pfam" id="PF13432">
    <property type="entry name" value="TPR_16"/>
    <property type="match status" value="1"/>
</dbReference>
<dbReference type="OrthoDB" id="2364593at2"/>
<dbReference type="AlphaFoldDB" id="A0A2U1K423"/>
<accession>A0A2U1K423</accession>
<feature type="repeat" description="TPR" evidence="1">
    <location>
        <begin position="19"/>
        <end position="52"/>
    </location>
</feature>